<evidence type="ECO:0000259" key="2">
    <source>
        <dbReference type="PROSITE" id="PS50097"/>
    </source>
</evidence>
<dbReference type="VEuPathDB" id="FungiDB:ASPSYDRAFT_44347"/>
<dbReference type="Proteomes" id="UP000184356">
    <property type="component" value="Unassembled WGS sequence"/>
</dbReference>
<dbReference type="GO" id="GO:0051260">
    <property type="term" value="P:protein homooligomerization"/>
    <property type="evidence" value="ECO:0007669"/>
    <property type="project" value="InterPro"/>
</dbReference>
<dbReference type="SMART" id="SM00225">
    <property type="entry name" value="BTB"/>
    <property type="match status" value="1"/>
</dbReference>
<dbReference type="SUPFAM" id="SSF54695">
    <property type="entry name" value="POZ domain"/>
    <property type="match status" value="1"/>
</dbReference>
<dbReference type="Gene3D" id="3.30.710.10">
    <property type="entry name" value="Potassium Channel Kv1.1, Chain A"/>
    <property type="match status" value="1"/>
</dbReference>
<dbReference type="PANTHER" id="PTHR11145:SF8">
    <property type="entry name" value="RE57120P"/>
    <property type="match status" value="1"/>
</dbReference>
<evidence type="ECO:0000256" key="1">
    <source>
        <dbReference type="SAM" id="MobiDB-lite"/>
    </source>
</evidence>
<gene>
    <name evidence="3" type="ORF">ASPSYDRAFT_44347</name>
</gene>
<dbReference type="Pfam" id="PF02214">
    <property type="entry name" value="BTB_2"/>
    <property type="match status" value="1"/>
</dbReference>
<reference evidence="4" key="1">
    <citation type="journal article" date="2017" name="Genome Biol.">
        <title>Comparative genomics reveals high biological diversity and specific adaptations in the industrially and medically important fungal genus Aspergillus.</title>
        <authorList>
            <person name="de Vries R.P."/>
            <person name="Riley R."/>
            <person name="Wiebenga A."/>
            <person name="Aguilar-Osorio G."/>
            <person name="Amillis S."/>
            <person name="Uchima C.A."/>
            <person name="Anderluh G."/>
            <person name="Asadollahi M."/>
            <person name="Askin M."/>
            <person name="Barry K."/>
            <person name="Battaglia E."/>
            <person name="Bayram O."/>
            <person name="Benocci T."/>
            <person name="Braus-Stromeyer S.A."/>
            <person name="Caldana C."/>
            <person name="Canovas D."/>
            <person name="Cerqueira G.C."/>
            <person name="Chen F."/>
            <person name="Chen W."/>
            <person name="Choi C."/>
            <person name="Clum A."/>
            <person name="Dos Santos R.A."/>
            <person name="Damasio A.R."/>
            <person name="Diallinas G."/>
            <person name="Emri T."/>
            <person name="Fekete E."/>
            <person name="Flipphi M."/>
            <person name="Freyberg S."/>
            <person name="Gallo A."/>
            <person name="Gournas C."/>
            <person name="Habgood R."/>
            <person name="Hainaut M."/>
            <person name="Harispe M.L."/>
            <person name="Henrissat B."/>
            <person name="Hilden K.S."/>
            <person name="Hope R."/>
            <person name="Hossain A."/>
            <person name="Karabika E."/>
            <person name="Karaffa L."/>
            <person name="Karanyi Z."/>
            <person name="Krasevec N."/>
            <person name="Kuo A."/>
            <person name="Kusch H."/>
            <person name="LaButti K."/>
            <person name="Lagendijk E.L."/>
            <person name="Lapidus A."/>
            <person name="Levasseur A."/>
            <person name="Lindquist E."/>
            <person name="Lipzen A."/>
            <person name="Logrieco A.F."/>
            <person name="MacCabe A."/>
            <person name="Maekelae M.R."/>
            <person name="Malavazi I."/>
            <person name="Melin P."/>
            <person name="Meyer V."/>
            <person name="Mielnichuk N."/>
            <person name="Miskei M."/>
            <person name="Molnar A.P."/>
            <person name="Mule G."/>
            <person name="Ngan C.Y."/>
            <person name="Orejas M."/>
            <person name="Orosz E."/>
            <person name="Ouedraogo J.P."/>
            <person name="Overkamp K.M."/>
            <person name="Park H.-S."/>
            <person name="Perrone G."/>
            <person name="Piumi F."/>
            <person name="Punt P.J."/>
            <person name="Ram A.F."/>
            <person name="Ramon A."/>
            <person name="Rauscher S."/>
            <person name="Record E."/>
            <person name="Riano-Pachon D.M."/>
            <person name="Robert V."/>
            <person name="Roehrig J."/>
            <person name="Ruller R."/>
            <person name="Salamov A."/>
            <person name="Salih N.S."/>
            <person name="Samson R.A."/>
            <person name="Sandor E."/>
            <person name="Sanguinetti M."/>
            <person name="Schuetze T."/>
            <person name="Sepcic K."/>
            <person name="Shelest E."/>
            <person name="Sherlock G."/>
            <person name="Sophianopoulou V."/>
            <person name="Squina F.M."/>
            <person name="Sun H."/>
            <person name="Susca A."/>
            <person name="Todd R.B."/>
            <person name="Tsang A."/>
            <person name="Unkles S.E."/>
            <person name="van de Wiele N."/>
            <person name="van Rossen-Uffink D."/>
            <person name="Oliveira J.V."/>
            <person name="Vesth T.C."/>
            <person name="Visser J."/>
            <person name="Yu J.-H."/>
            <person name="Zhou M."/>
            <person name="Andersen M.R."/>
            <person name="Archer D.B."/>
            <person name="Baker S.E."/>
            <person name="Benoit I."/>
            <person name="Brakhage A.A."/>
            <person name="Braus G.H."/>
            <person name="Fischer R."/>
            <person name="Frisvad J.C."/>
            <person name="Goldman G.H."/>
            <person name="Houbraken J."/>
            <person name="Oakley B."/>
            <person name="Pocsi I."/>
            <person name="Scazzocchio C."/>
            <person name="Seiboth B."/>
            <person name="vanKuyk P.A."/>
            <person name="Wortman J."/>
            <person name="Dyer P.S."/>
            <person name="Grigoriev I.V."/>
        </authorList>
    </citation>
    <scope>NUCLEOTIDE SEQUENCE [LARGE SCALE GENOMIC DNA]</scope>
    <source>
        <strain evidence="4">CBS 593.65</strain>
    </source>
</reference>
<dbReference type="STRING" id="1036612.A0A1L9TKK4"/>
<dbReference type="CDD" id="cd18316">
    <property type="entry name" value="BTB_POZ_KCTD-like"/>
    <property type="match status" value="1"/>
</dbReference>
<dbReference type="PROSITE" id="PS50097">
    <property type="entry name" value="BTB"/>
    <property type="match status" value="1"/>
</dbReference>
<evidence type="ECO:0000313" key="3">
    <source>
        <dbReference type="EMBL" id="OJJ59945.1"/>
    </source>
</evidence>
<dbReference type="InterPro" id="IPR045068">
    <property type="entry name" value="BACURD1-3"/>
</dbReference>
<name>A0A1L9TKK4_9EURO</name>
<sequence length="260" mass="29593">MILTPSSSMNENTGSRTSTPLTHSDASAPGSLVRLQVCERWFTTSRETLVRRSTFFEALLSSRWKNAREDGSYFVDADPTLFDHTLRYLRRPNVFPIFYDQAKGHDLVLYNALLEEARYFMIDELINWFEGEGYLNSVTVNHTVTVIDREPSFPGIVYDEQEEPNTQVIFHPQLVPLKVYVCPRGLYVHRGKEWKCGKACKKAHGNSPPTYEEVMEGRVVVIKRKTTIRTDLDTNKASEYGVCEGHGVWEANGPNGPSLI</sequence>
<evidence type="ECO:0000313" key="4">
    <source>
        <dbReference type="Proteomes" id="UP000184356"/>
    </source>
</evidence>
<feature type="domain" description="BTB" evidence="2">
    <location>
        <begin position="31"/>
        <end position="94"/>
    </location>
</feature>
<dbReference type="AlphaFoldDB" id="A0A1L9TKK4"/>
<accession>A0A1L9TKK4</accession>
<dbReference type="OrthoDB" id="2414723at2759"/>
<dbReference type="PANTHER" id="PTHR11145">
    <property type="entry name" value="BTB/POZ DOMAIN-CONTAINING ADAPTER FOR CUL3-MEDIATED RHOA DEGRADATION PROTEIN FAMILY MEMBER"/>
    <property type="match status" value="1"/>
</dbReference>
<dbReference type="GeneID" id="63762907"/>
<dbReference type="InterPro" id="IPR011333">
    <property type="entry name" value="SKP1/BTB/POZ_sf"/>
</dbReference>
<organism evidence="3 4">
    <name type="scientific">Aspergillus sydowii CBS 593.65</name>
    <dbReference type="NCBI Taxonomy" id="1036612"/>
    <lineage>
        <taxon>Eukaryota</taxon>
        <taxon>Fungi</taxon>
        <taxon>Dikarya</taxon>
        <taxon>Ascomycota</taxon>
        <taxon>Pezizomycotina</taxon>
        <taxon>Eurotiomycetes</taxon>
        <taxon>Eurotiomycetidae</taxon>
        <taxon>Eurotiales</taxon>
        <taxon>Aspergillaceae</taxon>
        <taxon>Aspergillus</taxon>
        <taxon>Aspergillus subgen. Nidulantes</taxon>
    </lineage>
</organism>
<protein>
    <recommendedName>
        <fullName evidence="2">BTB domain-containing protein</fullName>
    </recommendedName>
</protein>
<dbReference type="InterPro" id="IPR000210">
    <property type="entry name" value="BTB/POZ_dom"/>
</dbReference>
<dbReference type="EMBL" id="KV878585">
    <property type="protein sequence ID" value="OJJ59945.1"/>
    <property type="molecule type" value="Genomic_DNA"/>
</dbReference>
<dbReference type="InterPro" id="IPR003131">
    <property type="entry name" value="T1-type_BTB"/>
</dbReference>
<feature type="region of interest" description="Disordered" evidence="1">
    <location>
        <begin position="1"/>
        <end position="25"/>
    </location>
</feature>
<dbReference type="RefSeq" id="XP_040703751.1">
    <property type="nucleotide sequence ID" value="XM_040846834.1"/>
</dbReference>
<proteinExistence type="predicted"/>
<keyword evidence="4" id="KW-1185">Reference proteome</keyword>